<accession>A0A841JZQ4</accession>
<keyword evidence="3" id="KW-1185">Reference proteome</keyword>
<comment type="caution">
    <text evidence="2">The sequence shown here is derived from an EMBL/GenBank/DDBJ whole genome shotgun (WGS) entry which is preliminary data.</text>
</comment>
<dbReference type="RefSeq" id="WP_050061317.1">
    <property type="nucleotide sequence ID" value="NZ_JACHEK010000011.1"/>
</dbReference>
<dbReference type="AlphaFoldDB" id="A0A841JZQ4"/>
<protein>
    <recommendedName>
        <fullName evidence="4">Outer membrane protein beta-barrel domain-containing protein</fullName>
    </recommendedName>
</protein>
<sequence>MRIRSFTLAEACLFLFLCLPALGQTSPGTSSPDSQAASEDKDPVAILELGASTSWNFSGGAATFAPNLAAEITPIENWLEVEAGVSPFYAHNSTEWDTDLLFKKPWTLSRTAEFMLGVGPEWVHLNQNGKASNSIAGEVAGDFMFWPKRKHRFGWYLEPAYDYSFAGGHQQSIGMSGGLLIGIP</sequence>
<gene>
    <name evidence="2" type="ORF">HNQ77_004787</name>
</gene>
<dbReference type="Proteomes" id="UP000538666">
    <property type="component" value="Unassembled WGS sequence"/>
</dbReference>
<evidence type="ECO:0000313" key="3">
    <source>
        <dbReference type="Proteomes" id="UP000538666"/>
    </source>
</evidence>
<organism evidence="2 3">
    <name type="scientific">Silvibacterium bohemicum</name>
    <dbReference type="NCBI Taxonomy" id="1577686"/>
    <lineage>
        <taxon>Bacteria</taxon>
        <taxon>Pseudomonadati</taxon>
        <taxon>Acidobacteriota</taxon>
        <taxon>Terriglobia</taxon>
        <taxon>Terriglobales</taxon>
        <taxon>Acidobacteriaceae</taxon>
        <taxon>Silvibacterium</taxon>
    </lineage>
</organism>
<evidence type="ECO:0000313" key="2">
    <source>
        <dbReference type="EMBL" id="MBB6146806.1"/>
    </source>
</evidence>
<reference evidence="2 3" key="1">
    <citation type="submission" date="2020-08" db="EMBL/GenBank/DDBJ databases">
        <title>Genomic Encyclopedia of Type Strains, Phase IV (KMG-IV): sequencing the most valuable type-strain genomes for metagenomic binning, comparative biology and taxonomic classification.</title>
        <authorList>
            <person name="Goeker M."/>
        </authorList>
    </citation>
    <scope>NUCLEOTIDE SEQUENCE [LARGE SCALE GENOMIC DNA]</scope>
    <source>
        <strain evidence="2 3">DSM 103733</strain>
    </source>
</reference>
<evidence type="ECO:0008006" key="4">
    <source>
        <dbReference type="Google" id="ProtNLM"/>
    </source>
</evidence>
<feature type="signal peptide" evidence="1">
    <location>
        <begin position="1"/>
        <end position="23"/>
    </location>
</feature>
<dbReference type="OrthoDB" id="117362at2"/>
<keyword evidence="1" id="KW-0732">Signal</keyword>
<feature type="chain" id="PRO_5032774975" description="Outer membrane protein beta-barrel domain-containing protein" evidence="1">
    <location>
        <begin position="24"/>
        <end position="184"/>
    </location>
</feature>
<dbReference type="EMBL" id="JACHEK010000011">
    <property type="protein sequence ID" value="MBB6146806.1"/>
    <property type="molecule type" value="Genomic_DNA"/>
</dbReference>
<name>A0A841JZQ4_9BACT</name>
<proteinExistence type="predicted"/>
<evidence type="ECO:0000256" key="1">
    <source>
        <dbReference type="SAM" id="SignalP"/>
    </source>
</evidence>